<dbReference type="AlphaFoldDB" id="A0A3E0K7C8"/>
<reference evidence="2 3" key="1">
    <citation type="submission" date="2018-03" db="EMBL/GenBank/DDBJ databases">
        <authorList>
            <person name="Keele B.F."/>
        </authorList>
    </citation>
    <scope>NUCLEOTIDE SEQUENCE [LARGE SCALE GENOMIC DNA]</scope>
    <source>
        <strain evidence="2">ZCTH4_d</strain>
    </source>
</reference>
<feature type="domain" description="N-acetyltransferase" evidence="1">
    <location>
        <begin position="3"/>
        <end position="146"/>
    </location>
</feature>
<dbReference type="RefSeq" id="WP_276642818.1">
    <property type="nucleotide sequence ID" value="NZ_QEWE01000013.1"/>
</dbReference>
<dbReference type="Pfam" id="PF13508">
    <property type="entry name" value="Acetyltransf_7"/>
    <property type="match status" value="1"/>
</dbReference>
<organism evidence="2 3">
    <name type="scientific">Caldibacillus debilis</name>
    <dbReference type="NCBI Taxonomy" id="301148"/>
    <lineage>
        <taxon>Bacteria</taxon>
        <taxon>Bacillati</taxon>
        <taxon>Bacillota</taxon>
        <taxon>Bacilli</taxon>
        <taxon>Bacillales</taxon>
        <taxon>Bacillaceae</taxon>
        <taxon>Caldibacillus</taxon>
    </lineage>
</organism>
<name>A0A3E0K7C8_9BACI</name>
<dbReference type="EMBL" id="QEWE01000013">
    <property type="protein sequence ID" value="REJ29726.1"/>
    <property type="molecule type" value="Genomic_DNA"/>
</dbReference>
<protein>
    <recommendedName>
        <fullName evidence="1">N-acetyltransferase domain-containing protein</fullName>
    </recommendedName>
</protein>
<comment type="caution">
    <text evidence="2">The sequence shown here is derived from an EMBL/GenBank/DDBJ whole genome shotgun (WGS) entry which is preliminary data.</text>
</comment>
<dbReference type="CDD" id="cd04301">
    <property type="entry name" value="NAT_SF"/>
    <property type="match status" value="1"/>
</dbReference>
<proteinExistence type="predicted"/>
<gene>
    <name evidence="2" type="ORF">C6P37_04555</name>
</gene>
<sequence>MDVVVRTAKEEDWENLWFLLEKRGGTDVRTAAEKRFLAYVQSPSHYIPVAYAGHQAVGYAWVQDYGPHLRTGKSIHRFHDLFVLAEYRNRGIGALLFQRIREWSEKNGASWLQWNANPASASFNRTFGICPGSGRRGRVSLFRNRISSQGMIPFLALEGPLCRVFRFPFLAAGSHFRI</sequence>
<dbReference type="PROSITE" id="PS51186">
    <property type="entry name" value="GNAT"/>
    <property type="match status" value="1"/>
</dbReference>
<evidence type="ECO:0000313" key="3">
    <source>
        <dbReference type="Proteomes" id="UP000257014"/>
    </source>
</evidence>
<evidence type="ECO:0000259" key="1">
    <source>
        <dbReference type="PROSITE" id="PS51186"/>
    </source>
</evidence>
<dbReference type="InterPro" id="IPR016181">
    <property type="entry name" value="Acyl_CoA_acyltransferase"/>
</dbReference>
<dbReference type="SUPFAM" id="SSF55729">
    <property type="entry name" value="Acyl-CoA N-acyltransferases (Nat)"/>
    <property type="match status" value="1"/>
</dbReference>
<evidence type="ECO:0000313" key="2">
    <source>
        <dbReference type="EMBL" id="REJ29726.1"/>
    </source>
</evidence>
<dbReference type="InterPro" id="IPR000182">
    <property type="entry name" value="GNAT_dom"/>
</dbReference>
<dbReference type="GO" id="GO:0016747">
    <property type="term" value="F:acyltransferase activity, transferring groups other than amino-acyl groups"/>
    <property type="evidence" value="ECO:0007669"/>
    <property type="project" value="InterPro"/>
</dbReference>
<dbReference type="Gene3D" id="3.40.630.30">
    <property type="match status" value="1"/>
</dbReference>
<accession>A0A3E0K7C8</accession>
<dbReference type="Proteomes" id="UP000257014">
    <property type="component" value="Unassembled WGS sequence"/>
</dbReference>